<sequence>RCTARCSTPRRARGSRMPMRCSGFGSGAANGRSTRKHKVRSNSLGRCRMENRRG</sequence>
<gene>
    <name evidence="2" type="ORF">AVDCRST_MAG91-3435</name>
</gene>
<accession>A0A6J4TZN8</accession>
<reference evidence="2" key="1">
    <citation type="submission" date="2020-02" db="EMBL/GenBank/DDBJ databases">
        <authorList>
            <person name="Meier V. D."/>
        </authorList>
    </citation>
    <scope>NUCLEOTIDE SEQUENCE</scope>
    <source>
        <strain evidence="2">AVDCRST_MAG91</strain>
    </source>
</reference>
<protein>
    <submittedName>
        <fullName evidence="2">Uncharacterized protein</fullName>
    </submittedName>
</protein>
<feature type="non-terminal residue" evidence="2">
    <location>
        <position position="1"/>
    </location>
</feature>
<dbReference type="EMBL" id="CADCVX010000597">
    <property type="protein sequence ID" value="CAA9536588.1"/>
    <property type="molecule type" value="Genomic_DNA"/>
</dbReference>
<evidence type="ECO:0000313" key="2">
    <source>
        <dbReference type="EMBL" id="CAA9536588.1"/>
    </source>
</evidence>
<feature type="non-terminal residue" evidence="2">
    <location>
        <position position="54"/>
    </location>
</feature>
<dbReference type="AlphaFoldDB" id="A0A6J4TZN8"/>
<evidence type="ECO:0000256" key="1">
    <source>
        <dbReference type="SAM" id="MobiDB-lite"/>
    </source>
</evidence>
<name>A0A6J4TZN8_9SPHN</name>
<feature type="region of interest" description="Disordered" evidence="1">
    <location>
        <begin position="1"/>
        <end position="54"/>
    </location>
</feature>
<organism evidence="2">
    <name type="scientific">uncultured Sphingomonadaceae bacterium</name>
    <dbReference type="NCBI Taxonomy" id="169976"/>
    <lineage>
        <taxon>Bacteria</taxon>
        <taxon>Pseudomonadati</taxon>
        <taxon>Pseudomonadota</taxon>
        <taxon>Alphaproteobacteria</taxon>
        <taxon>Sphingomonadales</taxon>
        <taxon>Sphingomonadaceae</taxon>
        <taxon>environmental samples</taxon>
    </lineage>
</organism>
<proteinExistence type="predicted"/>